<comment type="caution">
    <text evidence="2">The sequence shown here is derived from an EMBL/GenBank/DDBJ whole genome shotgun (WGS) entry which is preliminary data.</text>
</comment>
<feature type="compositionally biased region" description="Low complexity" evidence="1">
    <location>
        <begin position="155"/>
        <end position="167"/>
    </location>
</feature>
<keyword evidence="3" id="KW-1185">Reference proteome</keyword>
<dbReference type="EMBL" id="JAWWNJ010000170">
    <property type="protein sequence ID" value="KAK6977293.1"/>
    <property type="molecule type" value="Genomic_DNA"/>
</dbReference>
<name>A0AAV9ZBL4_9AGAR</name>
<dbReference type="AlphaFoldDB" id="A0AAV9ZBL4"/>
<evidence type="ECO:0000256" key="1">
    <source>
        <dbReference type="SAM" id="MobiDB-lite"/>
    </source>
</evidence>
<feature type="compositionally biased region" description="Polar residues" evidence="1">
    <location>
        <begin position="84"/>
        <end position="93"/>
    </location>
</feature>
<organism evidence="2 3">
    <name type="scientific">Favolaschia claudopus</name>
    <dbReference type="NCBI Taxonomy" id="2862362"/>
    <lineage>
        <taxon>Eukaryota</taxon>
        <taxon>Fungi</taxon>
        <taxon>Dikarya</taxon>
        <taxon>Basidiomycota</taxon>
        <taxon>Agaricomycotina</taxon>
        <taxon>Agaricomycetes</taxon>
        <taxon>Agaricomycetidae</taxon>
        <taxon>Agaricales</taxon>
        <taxon>Marasmiineae</taxon>
        <taxon>Mycenaceae</taxon>
        <taxon>Favolaschia</taxon>
    </lineage>
</organism>
<accession>A0AAV9ZBL4</accession>
<gene>
    <name evidence="2" type="ORF">R3P38DRAFT_3237430</name>
</gene>
<evidence type="ECO:0000313" key="3">
    <source>
        <dbReference type="Proteomes" id="UP001362999"/>
    </source>
</evidence>
<feature type="region of interest" description="Disordered" evidence="1">
    <location>
        <begin position="83"/>
        <end position="167"/>
    </location>
</feature>
<evidence type="ECO:0000313" key="2">
    <source>
        <dbReference type="EMBL" id="KAK6977293.1"/>
    </source>
</evidence>
<protein>
    <submittedName>
        <fullName evidence="2">Uncharacterized protein</fullName>
    </submittedName>
</protein>
<feature type="compositionally biased region" description="Polar residues" evidence="1">
    <location>
        <begin position="132"/>
        <end position="144"/>
    </location>
</feature>
<proteinExistence type="predicted"/>
<sequence length="192" mass="20618">MDPIPTSSQSLSHHNAPLVSEDVEMTDAIPLTALAAGTPETGHLRVVVGQQRPVATEISVQRPLLPPIDTDLDFPLRSFDNLHRSPSSDSNSVLFRPTPDQSHAESAFQGDTRSVYSPSLSNISFPPASPRFQPTHTTPNTGQLPSPVDVPPQSPASTSTSTSFRTPAALSKSHLLAEYNAGRLKSRTNHLL</sequence>
<feature type="compositionally biased region" description="Polar residues" evidence="1">
    <location>
        <begin position="109"/>
        <end position="124"/>
    </location>
</feature>
<dbReference type="Proteomes" id="UP001362999">
    <property type="component" value="Unassembled WGS sequence"/>
</dbReference>
<reference evidence="2 3" key="1">
    <citation type="journal article" date="2024" name="J Genomics">
        <title>Draft genome sequencing and assembly of Favolaschia claudopus CIRM-BRFM 2984 isolated from oak limbs.</title>
        <authorList>
            <person name="Navarro D."/>
            <person name="Drula E."/>
            <person name="Chaduli D."/>
            <person name="Cazenave R."/>
            <person name="Ahrendt S."/>
            <person name="Wang J."/>
            <person name="Lipzen A."/>
            <person name="Daum C."/>
            <person name="Barry K."/>
            <person name="Grigoriev I.V."/>
            <person name="Favel A."/>
            <person name="Rosso M.N."/>
            <person name="Martin F."/>
        </authorList>
    </citation>
    <scope>NUCLEOTIDE SEQUENCE [LARGE SCALE GENOMIC DNA]</scope>
    <source>
        <strain evidence="2 3">CIRM-BRFM 2984</strain>
    </source>
</reference>